<comment type="caution">
    <text evidence="4">The sequence shown here is derived from an EMBL/GenBank/DDBJ whole genome shotgun (WGS) entry which is preliminary data.</text>
</comment>
<evidence type="ECO:0000313" key="5">
    <source>
        <dbReference type="Proteomes" id="UP001237642"/>
    </source>
</evidence>
<evidence type="ECO:0000256" key="3">
    <source>
        <dbReference type="ARBA" id="ARBA00022840"/>
    </source>
</evidence>
<dbReference type="Gene3D" id="3.30.420.40">
    <property type="match status" value="1"/>
</dbReference>
<sequence>MARGEEPVIGIDLGTMFSCVGVFQDNHVKIVASEHGGRKMPSCVAFTATERLIGDAVCDQAGTNAANTVFNAKRLIGRKFSDFDDKLSSKLAVANKKKVEDAIEMEHVWSNGNQFVKVENLVEIITELKGLGIS</sequence>
<keyword evidence="5" id="KW-1185">Reference proteome</keyword>
<reference evidence="4" key="2">
    <citation type="submission" date="2023-05" db="EMBL/GenBank/DDBJ databases">
        <authorList>
            <person name="Schelkunov M.I."/>
        </authorList>
    </citation>
    <scope>NUCLEOTIDE SEQUENCE</scope>
    <source>
        <strain evidence="4">Hsosn_3</strain>
        <tissue evidence="4">Leaf</tissue>
    </source>
</reference>
<dbReference type="InterPro" id="IPR043129">
    <property type="entry name" value="ATPase_NBD"/>
</dbReference>
<dbReference type="Proteomes" id="UP001237642">
    <property type="component" value="Unassembled WGS sequence"/>
</dbReference>
<organism evidence="4 5">
    <name type="scientific">Heracleum sosnowskyi</name>
    <dbReference type="NCBI Taxonomy" id="360622"/>
    <lineage>
        <taxon>Eukaryota</taxon>
        <taxon>Viridiplantae</taxon>
        <taxon>Streptophyta</taxon>
        <taxon>Embryophyta</taxon>
        <taxon>Tracheophyta</taxon>
        <taxon>Spermatophyta</taxon>
        <taxon>Magnoliopsida</taxon>
        <taxon>eudicotyledons</taxon>
        <taxon>Gunneridae</taxon>
        <taxon>Pentapetalae</taxon>
        <taxon>asterids</taxon>
        <taxon>campanulids</taxon>
        <taxon>Apiales</taxon>
        <taxon>Apiaceae</taxon>
        <taxon>Apioideae</taxon>
        <taxon>apioid superclade</taxon>
        <taxon>Tordylieae</taxon>
        <taxon>Tordyliinae</taxon>
        <taxon>Heracleum</taxon>
    </lineage>
</organism>
<dbReference type="GO" id="GO:0005524">
    <property type="term" value="F:ATP binding"/>
    <property type="evidence" value="ECO:0007669"/>
    <property type="project" value="UniProtKB-KW"/>
</dbReference>
<dbReference type="SUPFAM" id="SSF53067">
    <property type="entry name" value="Actin-like ATPase domain"/>
    <property type="match status" value="1"/>
</dbReference>
<keyword evidence="3" id="KW-0067">ATP-binding</keyword>
<accession>A0AAD8I2S7</accession>
<dbReference type="AlphaFoldDB" id="A0AAD8I2S7"/>
<dbReference type="FunFam" id="3.30.420.40:FF:000028">
    <property type="entry name" value="heat shock 70 kDa protein-like"/>
    <property type="match status" value="1"/>
</dbReference>
<evidence type="ECO:0000313" key="4">
    <source>
        <dbReference type="EMBL" id="KAK1378067.1"/>
    </source>
</evidence>
<comment type="similarity">
    <text evidence="1">Belongs to the heat shock protein 70 family.</text>
</comment>
<evidence type="ECO:0000256" key="1">
    <source>
        <dbReference type="ARBA" id="ARBA00007381"/>
    </source>
</evidence>
<proteinExistence type="inferred from homology"/>
<dbReference type="GO" id="GO:0140662">
    <property type="term" value="F:ATP-dependent protein folding chaperone"/>
    <property type="evidence" value="ECO:0007669"/>
    <property type="project" value="InterPro"/>
</dbReference>
<dbReference type="InterPro" id="IPR013126">
    <property type="entry name" value="Hsp_70_fam"/>
</dbReference>
<keyword evidence="2" id="KW-0547">Nucleotide-binding</keyword>
<dbReference type="EMBL" id="JAUIZM010000006">
    <property type="protein sequence ID" value="KAK1378067.1"/>
    <property type="molecule type" value="Genomic_DNA"/>
</dbReference>
<name>A0AAD8I2S7_9APIA</name>
<reference evidence="4" key="1">
    <citation type="submission" date="2023-02" db="EMBL/GenBank/DDBJ databases">
        <title>Genome of toxic invasive species Heracleum sosnowskyi carries increased number of genes despite the absence of recent whole-genome duplications.</title>
        <authorList>
            <person name="Schelkunov M."/>
            <person name="Shtratnikova V."/>
            <person name="Makarenko M."/>
            <person name="Klepikova A."/>
            <person name="Omelchenko D."/>
            <person name="Novikova G."/>
            <person name="Obukhova E."/>
            <person name="Bogdanov V."/>
            <person name="Penin A."/>
            <person name="Logacheva M."/>
        </authorList>
    </citation>
    <scope>NUCLEOTIDE SEQUENCE</scope>
    <source>
        <strain evidence="4">Hsosn_3</strain>
        <tissue evidence="4">Leaf</tissue>
    </source>
</reference>
<dbReference type="PRINTS" id="PR00301">
    <property type="entry name" value="HEATSHOCK70"/>
</dbReference>
<gene>
    <name evidence="4" type="ORF">POM88_024811</name>
</gene>
<dbReference type="PANTHER" id="PTHR19375">
    <property type="entry name" value="HEAT SHOCK PROTEIN 70KDA"/>
    <property type="match status" value="1"/>
</dbReference>
<evidence type="ECO:0008006" key="6">
    <source>
        <dbReference type="Google" id="ProtNLM"/>
    </source>
</evidence>
<evidence type="ECO:0000256" key="2">
    <source>
        <dbReference type="ARBA" id="ARBA00022741"/>
    </source>
</evidence>
<protein>
    <recommendedName>
        <fullName evidence="6">Heat shock protein 70</fullName>
    </recommendedName>
</protein>
<dbReference type="Pfam" id="PF00012">
    <property type="entry name" value="HSP70"/>
    <property type="match status" value="1"/>
</dbReference>